<evidence type="ECO:0000256" key="7">
    <source>
        <dbReference type="ARBA" id="ARBA00023239"/>
    </source>
</evidence>
<comment type="similarity">
    <text evidence="1 9">Belongs to the IlvD/Edd family.</text>
</comment>
<feature type="compositionally biased region" description="Polar residues" evidence="11">
    <location>
        <begin position="649"/>
        <end position="658"/>
    </location>
</feature>
<evidence type="ECO:0000256" key="9">
    <source>
        <dbReference type="HAMAP-Rule" id="MF_02094"/>
    </source>
</evidence>
<dbReference type="GO" id="GO:0019521">
    <property type="term" value="P:D-gluconate metabolic process"/>
    <property type="evidence" value="ECO:0007669"/>
    <property type="project" value="UniProtKB-KW"/>
</dbReference>
<dbReference type="UniPathway" id="UPA00226"/>
<comment type="cofactor">
    <cofactor evidence="9">
        <name>[4Fe-4S] cluster</name>
        <dbReference type="ChEBI" id="CHEBI:49883"/>
    </cofactor>
    <text evidence="9">Binds 1 [4Fe-4S] cluster.</text>
</comment>
<dbReference type="InterPro" id="IPR000581">
    <property type="entry name" value="ILV_EDD_N"/>
</dbReference>
<evidence type="ECO:0000259" key="12">
    <source>
        <dbReference type="Pfam" id="PF00920"/>
    </source>
</evidence>
<keyword evidence="5 9" id="KW-0411">Iron-sulfur</keyword>
<evidence type="ECO:0000256" key="2">
    <source>
        <dbReference type="ARBA" id="ARBA00022485"/>
    </source>
</evidence>
<dbReference type="RefSeq" id="WP_109584759.1">
    <property type="nucleotide sequence ID" value="NZ_JACBYU010000005.1"/>
</dbReference>
<dbReference type="GO" id="GO:0046872">
    <property type="term" value="F:metal ion binding"/>
    <property type="evidence" value="ECO:0007669"/>
    <property type="project" value="UniProtKB-KW"/>
</dbReference>
<feature type="domain" description="Dihydroxy-acid/6-phosphogluconate dehydratase N-terminal" evidence="12">
    <location>
        <begin position="67"/>
        <end position="381"/>
    </location>
</feature>
<evidence type="ECO:0000256" key="6">
    <source>
        <dbReference type="ARBA" id="ARBA00023064"/>
    </source>
</evidence>
<feature type="binding site" evidence="9">
    <location>
        <position position="223"/>
    </location>
    <ligand>
        <name>[4Fe-4S] cluster</name>
        <dbReference type="ChEBI" id="CHEBI:49883"/>
    </ligand>
</feature>
<gene>
    <name evidence="9" type="primary">edd</name>
    <name evidence="14" type="ORF">C7419_10576</name>
</gene>
<evidence type="ECO:0000256" key="3">
    <source>
        <dbReference type="ARBA" id="ARBA00022723"/>
    </source>
</evidence>
<dbReference type="EC" id="4.2.1.12" evidence="9 10"/>
<feature type="region of interest" description="Disordered" evidence="11">
    <location>
        <begin position="617"/>
        <end position="658"/>
    </location>
</feature>
<comment type="caution">
    <text evidence="14">The sequence shown here is derived from an EMBL/GenBank/DDBJ whole genome shotgun (WGS) entry which is preliminary data.</text>
</comment>
<comment type="function">
    <text evidence="9">Catalyzes the dehydration of 6-phospho-D-gluconate to 2-dehydro-3-deoxy-6-phospho-D-gluconate.</text>
</comment>
<sequence>MPRHPVLERVTARIVARSAATRQAYLARTRAMAGQKVERANLSCTNLAHAVAAMPDEAKIRLKAQERPNLAIVSAYNDMLSAHQPLAAFPQWIKEAALEAGGTAQFAGGTPAMCDGVTQGQDGMDLSLFSRDVIAMSTAVALSHQMFDGALYLGVCDKIVPGLVMGALSFGHLPAVFVPAGPMTTGIGNEEKARIRQLFAEGKIDRKGLLEAETKSYHGPGTCTFYGTANSNQMLMEIMGLHLPGTAFVNPGTPLREALTREAARQALRIVHGTERYTPVADVLDERAFVNGIVGLLATGGSTNHTLHLIAMARVAGIQLTWDDFDELSAAVPLLARVYPNGKADVNQFQAAGGLALVIRGLLAEGLLHDDVTTIVGKGLDAYTREPVVRNGGVQWIDGPETSLDDTIVRTFDRPFAPDGGIKVLDGALGRCVIKTSAVKPEHQVVEAPAIVFPTQDDVLAAFKRGELERDFVAVLPWQGPAACGMPELHKLTPTLTLLQDRGFHVALVTDGRMSGASGKVPAAIHVCPEALNGGAIGRVRTGDIVRVDAPAGVLTVKVDEADWRARKAQRPDLSRNRHGVGRDLFGGFRRHVGTAEMGACSLFADEDTMDARLDAGLTDTHSGDARDAKPAAGGGAGFSPAHAETGTPPASNPTQDA</sequence>
<dbReference type="Pfam" id="PF24877">
    <property type="entry name" value="ILV_EDD_C"/>
    <property type="match status" value="1"/>
</dbReference>
<dbReference type="PROSITE" id="PS00887">
    <property type="entry name" value="ILVD_EDD_2"/>
    <property type="match status" value="1"/>
</dbReference>
<protein>
    <recommendedName>
        <fullName evidence="9 10">Phosphogluconate dehydratase</fullName>
        <ecNumber evidence="9 10">4.2.1.12</ecNumber>
    </recommendedName>
</protein>
<keyword evidence="2 9" id="KW-0004">4Fe-4S</keyword>
<evidence type="ECO:0000256" key="10">
    <source>
        <dbReference type="NCBIfam" id="TIGR01196"/>
    </source>
</evidence>
<keyword evidence="15" id="KW-1185">Reference proteome</keyword>
<keyword evidence="6 9" id="KW-0311">Gluconate utilization</keyword>
<keyword evidence="4 9" id="KW-0408">Iron</keyword>
<evidence type="ECO:0000256" key="4">
    <source>
        <dbReference type="ARBA" id="ARBA00023004"/>
    </source>
</evidence>
<dbReference type="GO" id="GO:0005829">
    <property type="term" value="C:cytosol"/>
    <property type="evidence" value="ECO:0007669"/>
    <property type="project" value="TreeGrafter"/>
</dbReference>
<evidence type="ECO:0000256" key="8">
    <source>
        <dbReference type="ARBA" id="ARBA00023277"/>
    </source>
</evidence>
<dbReference type="SUPFAM" id="SSF143975">
    <property type="entry name" value="IlvD/EDD N-terminal domain-like"/>
    <property type="match status" value="1"/>
</dbReference>
<dbReference type="HAMAP" id="MF_02094">
    <property type="entry name" value="Edd"/>
    <property type="match status" value="1"/>
</dbReference>
<keyword evidence="7 9" id="KW-0456">Lyase</keyword>
<feature type="domain" description="Dihydroxy-acid/6-phosphogluconate dehydratase C-terminal" evidence="13">
    <location>
        <begin position="408"/>
        <end position="600"/>
    </location>
</feature>
<dbReference type="InterPro" id="IPR037237">
    <property type="entry name" value="IlvD/EDD_N"/>
</dbReference>
<keyword evidence="8 9" id="KW-0119">Carbohydrate metabolism</keyword>
<organism evidence="14 15">
    <name type="scientific">Cupriavidus plantarum</name>
    <dbReference type="NCBI Taxonomy" id="942865"/>
    <lineage>
        <taxon>Bacteria</taxon>
        <taxon>Pseudomonadati</taxon>
        <taxon>Pseudomonadota</taxon>
        <taxon>Betaproteobacteria</taxon>
        <taxon>Burkholderiales</taxon>
        <taxon>Burkholderiaceae</taxon>
        <taxon>Cupriavidus</taxon>
    </lineage>
</organism>
<dbReference type="GO" id="GO:0004456">
    <property type="term" value="F:phosphogluconate dehydratase activity"/>
    <property type="evidence" value="ECO:0007669"/>
    <property type="project" value="UniProtKB-UniRule"/>
</dbReference>
<evidence type="ECO:0000256" key="11">
    <source>
        <dbReference type="SAM" id="MobiDB-lite"/>
    </source>
</evidence>
<dbReference type="InterPro" id="IPR020558">
    <property type="entry name" value="DiOHA_6PGluconate_deHydtase_CS"/>
</dbReference>
<dbReference type="SUPFAM" id="SSF52016">
    <property type="entry name" value="LeuD/IlvD-like"/>
    <property type="match status" value="1"/>
</dbReference>
<evidence type="ECO:0000313" key="14">
    <source>
        <dbReference type="EMBL" id="PWK33082.1"/>
    </source>
</evidence>
<dbReference type="Gene3D" id="3.50.30.80">
    <property type="entry name" value="IlvD/EDD C-terminal domain-like"/>
    <property type="match status" value="1"/>
</dbReference>
<dbReference type="PROSITE" id="PS00886">
    <property type="entry name" value="ILVD_EDD_1"/>
    <property type="match status" value="1"/>
</dbReference>
<dbReference type="PANTHER" id="PTHR43661:SF1">
    <property type="entry name" value="PHOSPHOGLUCONATE DEHYDRATASE"/>
    <property type="match status" value="1"/>
</dbReference>
<dbReference type="GO" id="GO:0051539">
    <property type="term" value="F:4 iron, 4 sulfur cluster binding"/>
    <property type="evidence" value="ECO:0007669"/>
    <property type="project" value="UniProtKB-UniRule"/>
</dbReference>
<accession>A0A316EKS6</accession>
<dbReference type="EMBL" id="QGGT01000005">
    <property type="protein sequence ID" value="PWK33082.1"/>
    <property type="molecule type" value="Genomic_DNA"/>
</dbReference>
<dbReference type="InterPro" id="IPR056740">
    <property type="entry name" value="ILV_EDD_C"/>
</dbReference>
<proteinExistence type="inferred from homology"/>
<reference evidence="14 15" key="1">
    <citation type="submission" date="2018-05" db="EMBL/GenBank/DDBJ databases">
        <title>Genomic Encyclopedia of Type Strains, Phase IV (KMG-V): Genome sequencing to study the core and pangenomes of soil and plant-associated prokaryotes.</title>
        <authorList>
            <person name="Whitman W."/>
        </authorList>
    </citation>
    <scope>NUCLEOTIDE SEQUENCE [LARGE SCALE GENOMIC DNA]</scope>
    <source>
        <strain evidence="14 15">SLV-132</strain>
    </source>
</reference>
<dbReference type="InterPro" id="IPR042096">
    <property type="entry name" value="Dihydro-acid_dehy_C"/>
</dbReference>
<feature type="binding site" evidence="9">
    <location>
        <position position="156"/>
    </location>
    <ligand>
        <name>[4Fe-4S] cluster</name>
        <dbReference type="ChEBI" id="CHEBI:49883"/>
    </ligand>
</feature>
<name>A0A316EKS6_9BURK</name>
<dbReference type="PANTHER" id="PTHR43661">
    <property type="entry name" value="D-XYLONATE DEHYDRATASE"/>
    <property type="match status" value="1"/>
</dbReference>
<dbReference type="GO" id="GO:0009255">
    <property type="term" value="P:Entner-Doudoroff pathway through 6-phosphogluconate"/>
    <property type="evidence" value="ECO:0007669"/>
    <property type="project" value="UniProtKB-UniRule"/>
</dbReference>
<evidence type="ECO:0000256" key="5">
    <source>
        <dbReference type="ARBA" id="ARBA00023014"/>
    </source>
</evidence>
<evidence type="ECO:0000259" key="13">
    <source>
        <dbReference type="Pfam" id="PF24877"/>
    </source>
</evidence>
<dbReference type="Pfam" id="PF00920">
    <property type="entry name" value="ILVD_EDD_N"/>
    <property type="match status" value="1"/>
</dbReference>
<keyword evidence="3 9" id="KW-0479">Metal-binding</keyword>
<dbReference type="Proteomes" id="UP000245754">
    <property type="component" value="Unassembled WGS sequence"/>
</dbReference>
<dbReference type="AlphaFoldDB" id="A0A316EKS6"/>
<comment type="pathway">
    <text evidence="9">Carbohydrate metabolism; Entner-Doudoroff pathway.</text>
</comment>
<evidence type="ECO:0000256" key="1">
    <source>
        <dbReference type="ARBA" id="ARBA00006486"/>
    </source>
</evidence>
<comment type="catalytic activity">
    <reaction evidence="9">
        <text>6-phospho-D-gluconate = 2-dehydro-3-deoxy-6-phospho-D-gluconate + H2O</text>
        <dbReference type="Rhea" id="RHEA:17277"/>
        <dbReference type="ChEBI" id="CHEBI:15377"/>
        <dbReference type="ChEBI" id="CHEBI:57569"/>
        <dbReference type="ChEBI" id="CHEBI:58759"/>
        <dbReference type="EC" id="4.2.1.12"/>
    </reaction>
</comment>
<evidence type="ECO:0000313" key="15">
    <source>
        <dbReference type="Proteomes" id="UP000245754"/>
    </source>
</evidence>
<dbReference type="InterPro" id="IPR004786">
    <property type="entry name" value="6-phosphgluc_deHydtase"/>
</dbReference>
<dbReference type="NCBIfam" id="TIGR01196">
    <property type="entry name" value="edd"/>
    <property type="match status" value="1"/>
</dbReference>